<dbReference type="Pfam" id="PF00078">
    <property type="entry name" value="RVT_1"/>
    <property type="match status" value="1"/>
</dbReference>
<dbReference type="SUPFAM" id="SSF56672">
    <property type="entry name" value="DNA/RNA polymerases"/>
    <property type="match status" value="1"/>
</dbReference>
<proteinExistence type="predicted"/>
<reference evidence="2 3" key="1">
    <citation type="journal article" date="2017" name="BMC Biol.">
        <title>Genomic innovations, transcriptional plasticity and gene loss underlying the evolution and divergence of two highly polyphagous and invasive Helicoverpa pest species.</title>
        <authorList>
            <person name="Pearce S.L."/>
            <person name="Clarke D.F."/>
            <person name="East P.D."/>
            <person name="Elfekih S."/>
            <person name="Gordon K.H."/>
            <person name="Jermiin L.S."/>
            <person name="McGaughran A."/>
            <person name="Oakeshott J.G."/>
            <person name="Papanikolaou A."/>
            <person name="Perera O.P."/>
            <person name="Rane R.V."/>
            <person name="Richards S."/>
            <person name="Tay W.T."/>
            <person name="Walsh T.K."/>
            <person name="Anderson A."/>
            <person name="Anderson C.J."/>
            <person name="Asgari S."/>
            <person name="Board P.G."/>
            <person name="Bretschneider A."/>
            <person name="Campbell P.M."/>
            <person name="Chertemps T."/>
            <person name="Christeller J.T."/>
            <person name="Coppin C.W."/>
            <person name="Downes S.J."/>
            <person name="Duan G."/>
            <person name="Farnsworth C.A."/>
            <person name="Good R.T."/>
            <person name="Han L.B."/>
            <person name="Han Y.C."/>
            <person name="Hatje K."/>
            <person name="Horne I."/>
            <person name="Huang Y.P."/>
            <person name="Hughes D.S."/>
            <person name="Jacquin-Joly E."/>
            <person name="James W."/>
            <person name="Jhangiani S."/>
            <person name="Kollmar M."/>
            <person name="Kuwar S.S."/>
            <person name="Li S."/>
            <person name="Liu N.Y."/>
            <person name="Maibeche M.T."/>
            <person name="Miller J.R."/>
            <person name="Montagne N."/>
            <person name="Perry T."/>
            <person name="Qu J."/>
            <person name="Song S.V."/>
            <person name="Sutton G.G."/>
            <person name="Vogel H."/>
            <person name="Walenz B.P."/>
            <person name="Xu W."/>
            <person name="Zhang H.J."/>
            <person name="Zou Z."/>
            <person name="Batterham P."/>
            <person name="Edwards O.R."/>
            <person name="Feyereisen R."/>
            <person name="Gibbs R.A."/>
            <person name="Heckel D.G."/>
            <person name="McGrath A."/>
            <person name="Robin C."/>
            <person name="Scherer S.E."/>
            <person name="Worley K.C."/>
            <person name="Wu Y.D."/>
        </authorList>
    </citation>
    <scope>NUCLEOTIDE SEQUENCE [LARGE SCALE GENOMIC DNA]</scope>
    <source>
        <strain evidence="2">Harm_GR_Male_#8</strain>
        <tissue evidence="2">Whole organism</tissue>
    </source>
</reference>
<dbReference type="PANTHER" id="PTHR19446">
    <property type="entry name" value="REVERSE TRANSCRIPTASES"/>
    <property type="match status" value="1"/>
</dbReference>
<dbReference type="CDD" id="cd01650">
    <property type="entry name" value="RT_nLTR_like"/>
    <property type="match status" value="1"/>
</dbReference>
<dbReference type="GO" id="GO:0071897">
    <property type="term" value="P:DNA biosynthetic process"/>
    <property type="evidence" value="ECO:0007669"/>
    <property type="project" value="UniProtKB-ARBA"/>
</dbReference>
<protein>
    <recommendedName>
        <fullName evidence="1">Reverse transcriptase domain-containing protein</fullName>
    </recommendedName>
</protein>
<accession>A0A2W1BUS0</accession>
<dbReference type="OrthoDB" id="10014409at2759"/>
<name>A0A2W1BUS0_HELAM</name>
<dbReference type="AlphaFoldDB" id="A0A2W1BUS0"/>
<evidence type="ECO:0000313" key="2">
    <source>
        <dbReference type="EMBL" id="PZC76937.1"/>
    </source>
</evidence>
<sequence length="535" mass="59802">MDILASNHSKKDFRAFWKNTNKFDHKAGLPVCVDGVSDAQRIADLFRDKFKVKSSLGPSQTMINVEPKMALGVRIKAEEIGHILQSMPRGKSPGHDGLSIEHLRYAGPHLPRVLALFYNLCLSHAYLPSDMLKTVVVPVVKKKTGDLTDRDNYRPISLATVVSKVFDSVLNAQLNKHIVLHDNQFGFRPGLSTESAILGFKHAVQYYTGRSTPVYTCFLDLSSAFDLVSYDILWKKLNDAQLPPEVINIFKYWYGNQVNRVRWDGAYSGPYGLECGVRQGGLSSPTLFNLYMNQLIVELSSTRVGCYIDGICVNNISYADDMVLLSASVCGLRNLVRVCETYARAHGLVYNVKKSVVMVFGAGGKYPEAVPPISLNGVALTRVHQFKYLGHVLTAGLKDDDDIERERRALSVRANMIARRFSRASNSVKVTLFRAYCTSFYSSSLWVHFTLKSYSALRVQYNNAFRVLMGLPRFCSASGMFAEMHVDCFYTIMRKKCASLVRRVRASSNGILGMVADRLDCCIVNRCSRISAGIL</sequence>
<dbReference type="InterPro" id="IPR000477">
    <property type="entry name" value="RT_dom"/>
</dbReference>
<dbReference type="PROSITE" id="PS50878">
    <property type="entry name" value="RT_POL"/>
    <property type="match status" value="1"/>
</dbReference>
<evidence type="ECO:0000259" key="1">
    <source>
        <dbReference type="PROSITE" id="PS50878"/>
    </source>
</evidence>
<organism evidence="2 3">
    <name type="scientific">Helicoverpa armigera</name>
    <name type="common">Cotton bollworm</name>
    <name type="synonym">Heliothis armigera</name>
    <dbReference type="NCBI Taxonomy" id="29058"/>
    <lineage>
        <taxon>Eukaryota</taxon>
        <taxon>Metazoa</taxon>
        <taxon>Ecdysozoa</taxon>
        <taxon>Arthropoda</taxon>
        <taxon>Hexapoda</taxon>
        <taxon>Insecta</taxon>
        <taxon>Pterygota</taxon>
        <taxon>Neoptera</taxon>
        <taxon>Endopterygota</taxon>
        <taxon>Lepidoptera</taxon>
        <taxon>Glossata</taxon>
        <taxon>Ditrysia</taxon>
        <taxon>Noctuoidea</taxon>
        <taxon>Noctuidae</taxon>
        <taxon>Heliothinae</taxon>
        <taxon>Helicoverpa</taxon>
    </lineage>
</organism>
<dbReference type="EMBL" id="KZ149940">
    <property type="protein sequence ID" value="PZC76937.1"/>
    <property type="molecule type" value="Genomic_DNA"/>
</dbReference>
<dbReference type="InterPro" id="IPR043502">
    <property type="entry name" value="DNA/RNA_pol_sf"/>
</dbReference>
<keyword evidence="3" id="KW-1185">Reference proteome</keyword>
<gene>
    <name evidence="2" type="primary">HaOG203981</name>
    <name evidence="2" type="ORF">B5X24_HaOG203981</name>
</gene>
<feature type="domain" description="Reverse transcriptase" evidence="1">
    <location>
        <begin position="121"/>
        <end position="393"/>
    </location>
</feature>
<dbReference type="Proteomes" id="UP000249218">
    <property type="component" value="Unassembled WGS sequence"/>
</dbReference>
<evidence type="ECO:0000313" key="3">
    <source>
        <dbReference type="Proteomes" id="UP000249218"/>
    </source>
</evidence>